<sequence length="144" mass="16211">MRKSYWLAVLAYLLPTFPLGYFWHLVIFADRYHQLEMYREDVIIPLGLASMVIQALFFAWAFPRLFPSTRMTWQRGALAFGCIFGVMAWSFAVLPVAAKYRMSSVPDFIALETCFTAIQFAVVAPLLALACRLGEPKSAASTSA</sequence>
<accession>A0ABU3PHQ7</accession>
<feature type="transmembrane region" description="Helical" evidence="1">
    <location>
        <begin position="5"/>
        <end position="23"/>
    </location>
</feature>
<evidence type="ECO:0000313" key="2">
    <source>
        <dbReference type="EMBL" id="MDT9002095.1"/>
    </source>
</evidence>
<evidence type="ECO:0000313" key="3">
    <source>
        <dbReference type="Proteomes" id="UP001246372"/>
    </source>
</evidence>
<dbReference type="EMBL" id="JAVXZY010000012">
    <property type="protein sequence ID" value="MDT9002095.1"/>
    <property type="molecule type" value="Genomic_DNA"/>
</dbReference>
<feature type="transmembrane region" description="Helical" evidence="1">
    <location>
        <begin position="43"/>
        <end position="66"/>
    </location>
</feature>
<keyword evidence="3" id="KW-1185">Reference proteome</keyword>
<protein>
    <recommendedName>
        <fullName evidence="4">DUF1761 domain-containing protein</fullName>
    </recommendedName>
</protein>
<dbReference type="RefSeq" id="WP_315652977.1">
    <property type="nucleotide sequence ID" value="NZ_JAVXZY010000012.1"/>
</dbReference>
<comment type="caution">
    <text evidence="2">The sequence shown here is derived from an EMBL/GenBank/DDBJ whole genome shotgun (WGS) entry which is preliminary data.</text>
</comment>
<evidence type="ECO:0008006" key="4">
    <source>
        <dbReference type="Google" id="ProtNLM"/>
    </source>
</evidence>
<dbReference type="Proteomes" id="UP001246372">
    <property type="component" value="Unassembled WGS sequence"/>
</dbReference>
<keyword evidence="1" id="KW-0812">Transmembrane</keyword>
<feature type="transmembrane region" description="Helical" evidence="1">
    <location>
        <begin position="78"/>
        <end position="97"/>
    </location>
</feature>
<proteinExistence type="predicted"/>
<name>A0ABU3PHQ7_9BURK</name>
<organism evidence="2 3">
    <name type="scientific">Roseateles aquae</name>
    <dbReference type="NCBI Taxonomy" id="3077235"/>
    <lineage>
        <taxon>Bacteria</taxon>
        <taxon>Pseudomonadati</taxon>
        <taxon>Pseudomonadota</taxon>
        <taxon>Betaproteobacteria</taxon>
        <taxon>Burkholderiales</taxon>
        <taxon>Sphaerotilaceae</taxon>
        <taxon>Roseateles</taxon>
    </lineage>
</organism>
<gene>
    <name evidence="2" type="ORF">RQP53_22645</name>
</gene>
<keyword evidence="1" id="KW-0472">Membrane</keyword>
<reference evidence="2" key="1">
    <citation type="submission" date="2023-09" db="EMBL/GenBank/DDBJ databases">
        <title>Paucibacter sp. APW11 Genome sequencing and assembly.</title>
        <authorList>
            <person name="Kim I."/>
        </authorList>
    </citation>
    <scope>NUCLEOTIDE SEQUENCE</scope>
    <source>
        <strain evidence="2">APW11</strain>
    </source>
</reference>
<keyword evidence="1" id="KW-1133">Transmembrane helix</keyword>
<evidence type="ECO:0000256" key="1">
    <source>
        <dbReference type="SAM" id="Phobius"/>
    </source>
</evidence>
<feature type="transmembrane region" description="Helical" evidence="1">
    <location>
        <begin position="109"/>
        <end position="131"/>
    </location>
</feature>